<evidence type="ECO:0000313" key="2">
    <source>
        <dbReference type="EMBL" id="WGK68948.1"/>
    </source>
</evidence>
<dbReference type="InterPro" id="IPR029063">
    <property type="entry name" value="SAM-dependent_MTases_sf"/>
</dbReference>
<gene>
    <name evidence="2" type="ORF">P0082_10745</name>
</gene>
<evidence type="ECO:0000259" key="1">
    <source>
        <dbReference type="Pfam" id="PF03848"/>
    </source>
</evidence>
<feature type="domain" description="Tellurite resistance methyltransferase TehB-like" evidence="1">
    <location>
        <begin position="121"/>
        <end position="327"/>
    </location>
</feature>
<dbReference type="CDD" id="cd02440">
    <property type="entry name" value="AdoMet_MTases"/>
    <property type="match status" value="1"/>
</dbReference>
<dbReference type="RefSeq" id="WP_326927135.1">
    <property type="nucleotide sequence ID" value="NZ_CP123443.1"/>
</dbReference>
<proteinExistence type="predicted"/>
<dbReference type="InterPro" id="IPR015985">
    <property type="entry name" value="TehB-like_dom"/>
</dbReference>
<keyword evidence="2" id="KW-0808">Transferase</keyword>
<dbReference type="GO" id="GO:0008168">
    <property type="term" value="F:methyltransferase activity"/>
    <property type="evidence" value="ECO:0007669"/>
    <property type="project" value="UniProtKB-KW"/>
</dbReference>
<dbReference type="Gene3D" id="3.40.50.150">
    <property type="entry name" value="Vaccinia Virus protein VP39"/>
    <property type="match status" value="1"/>
</dbReference>
<keyword evidence="3" id="KW-1185">Reference proteome</keyword>
<accession>A0ABY8MIE6</accession>
<reference evidence="2 3" key="1">
    <citation type="submission" date="2023-04" db="EMBL/GenBank/DDBJ databases">
        <title>Spirochaete genome identified in red abalone sample constitutes a novel genus.</title>
        <authorList>
            <person name="Sharma S.P."/>
            <person name="Purcell C.M."/>
            <person name="Hyde J.R."/>
            <person name="Severin A.J."/>
        </authorList>
    </citation>
    <scope>NUCLEOTIDE SEQUENCE [LARGE SCALE GENOMIC DNA]</scope>
    <source>
        <strain evidence="2 3">SP-2023</strain>
    </source>
</reference>
<keyword evidence="2" id="KW-0489">Methyltransferase</keyword>
<name>A0ABY8MIE6_9SPIO</name>
<sequence length="336" mass="37458">MSHTHNSGKFNVFQTVELSLLAKEDIQFVPEGVWLELKPGSSEQLHLFLYRLSPEYQQEGQNMQLVSCGEHELCGGQTFVLQPTQFFRLCSKETEEGQAAKQKEEQSIVGTAEFSTIPNLYFNKKFNSSNGLGQPHSEVAYFKSAYSHLHPDFGRRTLQVLDLGCGRGRNAVIFAGDREQEYNVLGLDQSSQSLTAWNTMSQTKGFGQGKLISRQTDLNHWREAPAHDVAMAIVSLQFLEARAATELLSHCMEQANGGALHLAVFPIASQNPAIVWPGGFHFLPQSEEVKLLYMKQGWSVLEYRENYGHLGKMAGDGLPVRGLFATLIAQKPPQTP</sequence>
<protein>
    <submittedName>
        <fullName evidence="2">Methyltransferase domain-containing protein</fullName>
    </submittedName>
</protein>
<dbReference type="Proteomes" id="UP001228690">
    <property type="component" value="Chromosome"/>
</dbReference>
<dbReference type="SUPFAM" id="SSF53335">
    <property type="entry name" value="S-adenosyl-L-methionine-dependent methyltransferases"/>
    <property type="match status" value="1"/>
</dbReference>
<dbReference type="EMBL" id="CP123443">
    <property type="protein sequence ID" value="WGK68948.1"/>
    <property type="molecule type" value="Genomic_DNA"/>
</dbReference>
<dbReference type="GO" id="GO:0032259">
    <property type="term" value="P:methylation"/>
    <property type="evidence" value="ECO:0007669"/>
    <property type="project" value="UniProtKB-KW"/>
</dbReference>
<dbReference type="Pfam" id="PF03848">
    <property type="entry name" value="TehB"/>
    <property type="match status" value="1"/>
</dbReference>
<evidence type="ECO:0000313" key="3">
    <source>
        <dbReference type="Proteomes" id="UP001228690"/>
    </source>
</evidence>
<organism evidence="2 3">
    <name type="scientific">Candidatus Haliotispira prima</name>
    <dbReference type="NCBI Taxonomy" id="3034016"/>
    <lineage>
        <taxon>Bacteria</taxon>
        <taxon>Pseudomonadati</taxon>
        <taxon>Spirochaetota</taxon>
        <taxon>Spirochaetia</taxon>
        <taxon>Spirochaetales</taxon>
        <taxon>Spirochaetaceae</taxon>
        <taxon>Candidatus Haliotispira</taxon>
    </lineage>
</organism>